<feature type="region of interest" description="Disordered" evidence="2">
    <location>
        <begin position="1"/>
        <end position="23"/>
    </location>
</feature>
<dbReference type="SMART" id="SM00320">
    <property type="entry name" value="WD40"/>
    <property type="match status" value="2"/>
</dbReference>
<comment type="caution">
    <text evidence="3">The sequence shown here is derived from an EMBL/GenBank/DDBJ whole genome shotgun (WGS) entry which is preliminary data.</text>
</comment>
<feature type="region of interest" description="Disordered" evidence="2">
    <location>
        <begin position="746"/>
        <end position="765"/>
    </location>
</feature>
<dbReference type="InterPro" id="IPR001680">
    <property type="entry name" value="WD40_rpt"/>
</dbReference>
<evidence type="ECO:0000256" key="2">
    <source>
        <dbReference type="SAM" id="MobiDB-lite"/>
    </source>
</evidence>
<dbReference type="OrthoDB" id="20669at2759"/>
<feature type="repeat" description="WD" evidence="1">
    <location>
        <begin position="610"/>
        <end position="642"/>
    </location>
</feature>
<feature type="region of interest" description="Disordered" evidence="2">
    <location>
        <begin position="77"/>
        <end position="108"/>
    </location>
</feature>
<feature type="compositionally biased region" description="Basic and acidic residues" evidence="2">
    <location>
        <begin position="9"/>
        <end position="23"/>
    </location>
</feature>
<gene>
    <name evidence="3" type="ORF">AK830_g6598</name>
</gene>
<dbReference type="EMBL" id="LKCW01000094">
    <property type="protein sequence ID" value="KPM39926.1"/>
    <property type="molecule type" value="Genomic_DNA"/>
</dbReference>
<dbReference type="InterPro" id="IPR015943">
    <property type="entry name" value="WD40/YVTN_repeat-like_dom_sf"/>
</dbReference>
<dbReference type="PROSITE" id="PS50294">
    <property type="entry name" value="WD_REPEATS_REGION"/>
    <property type="match status" value="1"/>
</dbReference>
<feature type="compositionally biased region" description="Acidic residues" evidence="2">
    <location>
        <begin position="87"/>
        <end position="105"/>
    </location>
</feature>
<dbReference type="PANTHER" id="PTHR43991">
    <property type="entry name" value="WD REPEAT PROTEIN (AFU_ORTHOLOGUE AFUA_8G05640)-RELATED"/>
    <property type="match status" value="1"/>
</dbReference>
<evidence type="ECO:0000256" key="1">
    <source>
        <dbReference type="PROSITE-ProRule" id="PRU00221"/>
    </source>
</evidence>
<dbReference type="AlphaFoldDB" id="A0A0P7BBX9"/>
<organism evidence="3 4">
    <name type="scientific">Neonectria ditissima</name>
    <dbReference type="NCBI Taxonomy" id="78410"/>
    <lineage>
        <taxon>Eukaryota</taxon>
        <taxon>Fungi</taxon>
        <taxon>Dikarya</taxon>
        <taxon>Ascomycota</taxon>
        <taxon>Pezizomycotina</taxon>
        <taxon>Sordariomycetes</taxon>
        <taxon>Hypocreomycetidae</taxon>
        <taxon>Hypocreales</taxon>
        <taxon>Nectriaceae</taxon>
        <taxon>Neonectria</taxon>
    </lineage>
</organism>
<evidence type="ECO:0000313" key="3">
    <source>
        <dbReference type="EMBL" id="KPM39926.1"/>
    </source>
</evidence>
<dbReference type="Gene3D" id="2.130.10.10">
    <property type="entry name" value="YVTN repeat-like/Quinoprotein amine dehydrogenase"/>
    <property type="match status" value="1"/>
</dbReference>
<keyword evidence="1" id="KW-0853">WD repeat</keyword>
<dbReference type="SUPFAM" id="SSF50978">
    <property type="entry name" value="WD40 repeat-like"/>
    <property type="match status" value="1"/>
</dbReference>
<feature type="region of interest" description="Disordered" evidence="2">
    <location>
        <begin position="267"/>
        <end position="295"/>
    </location>
</feature>
<dbReference type="PANTHER" id="PTHR43991:SF12">
    <property type="entry name" value="WD REPEAT PROTEIN (AFU_ORTHOLOGUE AFUA_8G05640)"/>
    <property type="match status" value="1"/>
</dbReference>
<dbReference type="PROSITE" id="PS50082">
    <property type="entry name" value="WD_REPEATS_2"/>
    <property type="match status" value="1"/>
</dbReference>
<name>A0A0P7BBX9_9HYPO</name>
<feature type="compositionally biased region" description="Basic and acidic residues" evidence="2">
    <location>
        <begin position="752"/>
        <end position="764"/>
    </location>
</feature>
<sequence length="788" mass="87414">MRPRATAIDTDRHRNEATAEPHYRDEGFQAHLHPLVPVSVPAPAPDFLPVPIAVAVAITEQSQPVVAPNAVPIAEPDALMTNLSPTDDYESDDDDDDVAEDEDDGPATATTTIPIAVAATPTAPFVAAAAAVTLHEDIHGVEIHNHNDIDHYNSAIDLGFDSNLDLDLPFYASPWPQYLIEPDYITSNPGDYDLDMSDSDGGAPLDGIIATANSDFFTPQLPLQDHLSAAPDEDDHVQVPNTSPFDYSHPFLSNPPVVEGPVLIMDDLLPPGWGTPPDQQQVPQPEPPEYDPSDDDILLSNPNPTMFGGDNVSLMEFLRRWANDSHASPTSPAQRVFAPSLHGIREQASRHIEEVRYSDLRGDYCDMQGLDWVAMETTQERARERRFLTYKNYVNIPGTDKWTPHLPDVMIPSTDSFFRFRNMLFRRDVYLAHFQLRSILACPSRTQVFYPVTRGINRLNPISKKTELAINMRGMSSLSNLSGVISTLDANHGVLMAGTFKGEYYLKNINSENAKHFADGQITSHPGGITNHLQIHLPRRSSGPVAALSSNDKAFRVMDLTTEKLLFEKVYDFSLNCTSISPDGRLRAMVGDHFDVIIADAETGQFQRELSGHRDFGFSCDWSDDGWAVATGFQDRGVKIWDARRWCDSNGISTPLCTIRSRMANVRNLRFSPMGSGQRVLVAAEEADCVNIIDAQTFDTKQVVEIFGEIGGVAFTNDGQDLSVLCCDYHRGGLLQLERCGRGPEPFFNQPRRRESEPSSRLDGSEELLYADKPYHRRPGMRDAVAIF</sequence>
<dbReference type="InterPro" id="IPR036322">
    <property type="entry name" value="WD40_repeat_dom_sf"/>
</dbReference>
<dbReference type="Proteomes" id="UP000050424">
    <property type="component" value="Unassembled WGS sequence"/>
</dbReference>
<evidence type="ECO:0000313" key="4">
    <source>
        <dbReference type="Proteomes" id="UP000050424"/>
    </source>
</evidence>
<dbReference type="STRING" id="78410.A0A0P7BBX9"/>
<reference evidence="3 4" key="1">
    <citation type="submission" date="2015-09" db="EMBL/GenBank/DDBJ databases">
        <title>Draft genome of a European isolate of the apple canker pathogen Neonectria ditissima.</title>
        <authorList>
            <person name="Gomez-Cortecero A."/>
            <person name="Harrison R.J."/>
            <person name="Armitage A.D."/>
        </authorList>
    </citation>
    <scope>NUCLEOTIDE SEQUENCE [LARGE SCALE GENOMIC DNA]</scope>
    <source>
        <strain evidence="3 4">R09/05</strain>
    </source>
</reference>
<keyword evidence="4" id="KW-1185">Reference proteome</keyword>
<protein>
    <submittedName>
        <fullName evidence="3">Uncharacterized protein</fullName>
    </submittedName>
</protein>
<accession>A0A0P7BBX9</accession>
<proteinExistence type="predicted"/>